<sequence>MPLYEYQCQQCTSGFTELRRCSEMDSQIDCPECGSHETKRGISSFAVGGASAGVPSVSASTSSQFN</sequence>
<dbReference type="AlphaFoldDB" id="A0A381QVG5"/>
<gene>
    <name evidence="2" type="ORF">METZ01_LOCUS35808</name>
</gene>
<dbReference type="InterPro" id="IPR013429">
    <property type="entry name" value="Regulatory_FmdB_Zinc_ribbon"/>
</dbReference>
<accession>A0A381QVG5</accession>
<organism evidence="2">
    <name type="scientific">marine metagenome</name>
    <dbReference type="NCBI Taxonomy" id="408172"/>
    <lineage>
        <taxon>unclassified sequences</taxon>
        <taxon>metagenomes</taxon>
        <taxon>ecological metagenomes</taxon>
    </lineage>
</organism>
<reference evidence="2" key="1">
    <citation type="submission" date="2018-05" db="EMBL/GenBank/DDBJ databases">
        <authorList>
            <person name="Lanie J.A."/>
            <person name="Ng W.-L."/>
            <person name="Kazmierczak K.M."/>
            <person name="Andrzejewski T.M."/>
            <person name="Davidsen T.M."/>
            <person name="Wayne K.J."/>
            <person name="Tettelin H."/>
            <person name="Glass J.I."/>
            <person name="Rusch D."/>
            <person name="Podicherti R."/>
            <person name="Tsui H.-C.T."/>
            <person name="Winkler M.E."/>
        </authorList>
    </citation>
    <scope>NUCLEOTIDE SEQUENCE</scope>
</reference>
<dbReference type="SMART" id="SM00834">
    <property type="entry name" value="CxxC_CXXC_SSSS"/>
    <property type="match status" value="1"/>
</dbReference>
<evidence type="ECO:0000259" key="1">
    <source>
        <dbReference type="SMART" id="SM00834"/>
    </source>
</evidence>
<feature type="domain" description="Putative regulatory protein FmdB zinc ribbon" evidence="1">
    <location>
        <begin position="1"/>
        <end position="43"/>
    </location>
</feature>
<protein>
    <recommendedName>
        <fullName evidence="1">Putative regulatory protein FmdB zinc ribbon domain-containing protein</fullName>
    </recommendedName>
</protein>
<dbReference type="NCBIfam" id="TIGR02605">
    <property type="entry name" value="CxxC_CxxC_SSSS"/>
    <property type="match status" value="1"/>
</dbReference>
<dbReference type="Pfam" id="PF09723">
    <property type="entry name" value="Zn_ribbon_8"/>
    <property type="match status" value="1"/>
</dbReference>
<dbReference type="EMBL" id="UINC01001529">
    <property type="protein sequence ID" value="SUZ82954.1"/>
    <property type="molecule type" value="Genomic_DNA"/>
</dbReference>
<evidence type="ECO:0000313" key="2">
    <source>
        <dbReference type="EMBL" id="SUZ82954.1"/>
    </source>
</evidence>
<proteinExistence type="predicted"/>
<name>A0A381QVG5_9ZZZZ</name>